<dbReference type="Proteomes" id="UP000584931">
    <property type="component" value="Unassembled WGS sequence"/>
</dbReference>
<evidence type="ECO:0000313" key="2">
    <source>
        <dbReference type="Proteomes" id="UP000584931"/>
    </source>
</evidence>
<comment type="caution">
    <text evidence="1">The sequence shown here is derived from an EMBL/GenBank/DDBJ whole genome shotgun (WGS) entry which is preliminary data.</text>
</comment>
<sequence>MTPDFTEVCGRPAIFGYQNQESMSPLPAFRTDMRIMGGNACWLDPRMNGNCTYATDGGTSADPVICTMTATG</sequence>
<protein>
    <submittedName>
        <fullName evidence="1">Uncharacterized protein</fullName>
    </submittedName>
</protein>
<reference evidence="1 2" key="1">
    <citation type="submission" date="2020-07" db="EMBL/GenBank/DDBJ databases">
        <title>Sequencing the genomes of 1000 actinobacteria strains.</title>
        <authorList>
            <person name="Klenk H.-P."/>
        </authorList>
    </citation>
    <scope>NUCLEOTIDE SEQUENCE [LARGE SCALE GENOMIC DNA]</scope>
    <source>
        <strain evidence="1 2">DSM 45278</strain>
    </source>
</reference>
<proteinExistence type="predicted"/>
<evidence type="ECO:0000313" key="1">
    <source>
        <dbReference type="EMBL" id="NYH54962.1"/>
    </source>
</evidence>
<name>A0A7Z0BMW1_9ACTN</name>
<dbReference type="AlphaFoldDB" id="A0A7Z0BMW1"/>
<accession>A0A7Z0BMW1</accession>
<dbReference type="EMBL" id="JACCHL010000001">
    <property type="protein sequence ID" value="NYH54962.1"/>
    <property type="molecule type" value="Genomic_DNA"/>
</dbReference>
<gene>
    <name evidence="1" type="ORF">HNR06_004551</name>
</gene>
<organism evidence="1 2">
    <name type="scientific">Nocardiopsis sinuspersici</name>
    <dbReference type="NCBI Taxonomy" id="501010"/>
    <lineage>
        <taxon>Bacteria</taxon>
        <taxon>Bacillati</taxon>
        <taxon>Actinomycetota</taxon>
        <taxon>Actinomycetes</taxon>
        <taxon>Streptosporangiales</taxon>
        <taxon>Nocardiopsidaceae</taxon>
        <taxon>Nocardiopsis</taxon>
    </lineage>
</organism>